<dbReference type="OrthoDB" id="7566552at2"/>
<evidence type="ECO:0000256" key="1">
    <source>
        <dbReference type="SAM" id="Coils"/>
    </source>
</evidence>
<dbReference type="AlphaFoldDB" id="A0A245ZLW9"/>
<evidence type="ECO:0000313" key="3">
    <source>
        <dbReference type="Proteomes" id="UP000197783"/>
    </source>
</evidence>
<dbReference type="Proteomes" id="UP000197783">
    <property type="component" value="Unassembled WGS sequence"/>
</dbReference>
<gene>
    <name evidence="2" type="ORF">SPMU_17220</name>
</gene>
<dbReference type="InterPro" id="IPR053716">
    <property type="entry name" value="Flag_assembly_chemotaxis_eff"/>
</dbReference>
<name>A0A245ZLW9_9SPHN</name>
<comment type="caution">
    <text evidence="2">The sequence shown here is derived from an EMBL/GenBank/DDBJ whole genome shotgun (WGS) entry which is preliminary data.</text>
</comment>
<proteinExistence type="predicted"/>
<evidence type="ECO:0008006" key="4">
    <source>
        <dbReference type="Google" id="ProtNLM"/>
    </source>
</evidence>
<keyword evidence="3" id="KW-1185">Reference proteome</keyword>
<organism evidence="2 3">
    <name type="scientific">Sphingomonas mucosissima</name>
    <dbReference type="NCBI Taxonomy" id="370959"/>
    <lineage>
        <taxon>Bacteria</taxon>
        <taxon>Pseudomonadati</taxon>
        <taxon>Pseudomonadota</taxon>
        <taxon>Alphaproteobacteria</taxon>
        <taxon>Sphingomonadales</taxon>
        <taxon>Sphingomonadaceae</taxon>
        <taxon>Sphingomonas</taxon>
    </lineage>
</organism>
<feature type="coiled-coil region" evidence="1">
    <location>
        <begin position="67"/>
        <end position="94"/>
    </location>
</feature>
<accession>A0A245ZLW9</accession>
<reference evidence="2 3" key="1">
    <citation type="submission" date="2017-03" db="EMBL/GenBank/DDBJ databases">
        <title>Genome sequence of Sphingomonas mucosissima DSM 17494.</title>
        <authorList>
            <person name="Poehlein A."/>
            <person name="Wuebbeler J.H."/>
            <person name="Steinbuechel A."/>
            <person name="Daniel R."/>
        </authorList>
    </citation>
    <scope>NUCLEOTIDE SEQUENCE [LARGE SCALE GENOMIC DNA]</scope>
    <source>
        <strain evidence="2 3">DSM 17494</strain>
    </source>
</reference>
<sequence length="138" mass="15027">MDNKKLQRLHRVRTLQLGMAQAAESRAQEQVASENALSQRIAQLASAVAPGQGAGAAVSFAAMAHYREKLHRNAEVVENRVRTAAREADRAAEATRSAKRDQTAVEKLIARGEAEAALRAIRALQDAPPTRKVRHDPC</sequence>
<evidence type="ECO:0000313" key="2">
    <source>
        <dbReference type="EMBL" id="OWK30733.1"/>
    </source>
</evidence>
<protein>
    <recommendedName>
        <fullName evidence="4">Flagellar FliJ protein</fullName>
    </recommendedName>
</protein>
<dbReference type="Gene3D" id="1.10.287.1700">
    <property type="match status" value="1"/>
</dbReference>
<dbReference type="RefSeq" id="WP_088333441.1">
    <property type="nucleotide sequence ID" value="NZ_NBBJ01000002.1"/>
</dbReference>
<dbReference type="EMBL" id="NBBJ01000002">
    <property type="protein sequence ID" value="OWK30733.1"/>
    <property type="molecule type" value="Genomic_DNA"/>
</dbReference>
<keyword evidence="1" id="KW-0175">Coiled coil</keyword>